<name>A0A9D4EGM6_DREPO</name>
<evidence type="ECO:0000313" key="2">
    <source>
        <dbReference type="Proteomes" id="UP000828390"/>
    </source>
</evidence>
<dbReference type="AlphaFoldDB" id="A0A9D4EGM6"/>
<organism evidence="1 2">
    <name type="scientific">Dreissena polymorpha</name>
    <name type="common">Zebra mussel</name>
    <name type="synonym">Mytilus polymorpha</name>
    <dbReference type="NCBI Taxonomy" id="45954"/>
    <lineage>
        <taxon>Eukaryota</taxon>
        <taxon>Metazoa</taxon>
        <taxon>Spiralia</taxon>
        <taxon>Lophotrochozoa</taxon>
        <taxon>Mollusca</taxon>
        <taxon>Bivalvia</taxon>
        <taxon>Autobranchia</taxon>
        <taxon>Heteroconchia</taxon>
        <taxon>Euheterodonta</taxon>
        <taxon>Imparidentia</taxon>
        <taxon>Neoheterodontei</taxon>
        <taxon>Myida</taxon>
        <taxon>Dreissenoidea</taxon>
        <taxon>Dreissenidae</taxon>
        <taxon>Dreissena</taxon>
    </lineage>
</organism>
<sequence length="99" mass="11604">MTPFANVAESVEHCLPHCENYTRERETVFSYLYTCTGIRPTEVTETVLLTTNPNDDDDPWTQNCKQIVEELSRFVQATKRFPKPILHSNFPLHAWRTLY</sequence>
<protein>
    <submittedName>
        <fullName evidence="1">Uncharacterized protein</fullName>
    </submittedName>
</protein>
<keyword evidence="2" id="KW-1185">Reference proteome</keyword>
<reference evidence="1" key="1">
    <citation type="journal article" date="2019" name="bioRxiv">
        <title>The Genome of the Zebra Mussel, Dreissena polymorpha: A Resource for Invasive Species Research.</title>
        <authorList>
            <person name="McCartney M.A."/>
            <person name="Auch B."/>
            <person name="Kono T."/>
            <person name="Mallez S."/>
            <person name="Zhang Y."/>
            <person name="Obille A."/>
            <person name="Becker A."/>
            <person name="Abrahante J.E."/>
            <person name="Garbe J."/>
            <person name="Badalamenti J.P."/>
            <person name="Herman A."/>
            <person name="Mangelson H."/>
            <person name="Liachko I."/>
            <person name="Sullivan S."/>
            <person name="Sone E.D."/>
            <person name="Koren S."/>
            <person name="Silverstein K.A.T."/>
            <person name="Beckman K.B."/>
            <person name="Gohl D.M."/>
        </authorList>
    </citation>
    <scope>NUCLEOTIDE SEQUENCE</scope>
    <source>
        <strain evidence="1">Duluth1</strain>
        <tissue evidence="1">Whole animal</tissue>
    </source>
</reference>
<accession>A0A9D4EGM6</accession>
<gene>
    <name evidence="1" type="ORF">DPMN_179696</name>
</gene>
<dbReference type="Proteomes" id="UP000828390">
    <property type="component" value="Unassembled WGS sequence"/>
</dbReference>
<proteinExistence type="predicted"/>
<comment type="caution">
    <text evidence="1">The sequence shown here is derived from an EMBL/GenBank/DDBJ whole genome shotgun (WGS) entry which is preliminary data.</text>
</comment>
<evidence type="ECO:0000313" key="1">
    <source>
        <dbReference type="EMBL" id="KAH3778241.1"/>
    </source>
</evidence>
<dbReference type="EMBL" id="JAIWYP010000009">
    <property type="protein sequence ID" value="KAH3778241.1"/>
    <property type="molecule type" value="Genomic_DNA"/>
</dbReference>
<reference evidence="1" key="2">
    <citation type="submission" date="2020-11" db="EMBL/GenBank/DDBJ databases">
        <authorList>
            <person name="McCartney M.A."/>
            <person name="Auch B."/>
            <person name="Kono T."/>
            <person name="Mallez S."/>
            <person name="Becker A."/>
            <person name="Gohl D.M."/>
            <person name="Silverstein K.A.T."/>
            <person name="Koren S."/>
            <person name="Bechman K.B."/>
            <person name="Herman A."/>
            <person name="Abrahante J.E."/>
            <person name="Garbe J."/>
        </authorList>
    </citation>
    <scope>NUCLEOTIDE SEQUENCE</scope>
    <source>
        <strain evidence="1">Duluth1</strain>
        <tissue evidence="1">Whole animal</tissue>
    </source>
</reference>